<dbReference type="GO" id="GO:0031490">
    <property type="term" value="F:chromatin DNA binding"/>
    <property type="evidence" value="ECO:0007669"/>
    <property type="project" value="TreeGrafter"/>
</dbReference>
<feature type="domain" description="JmjC" evidence="6">
    <location>
        <begin position="63"/>
        <end position="301"/>
    </location>
</feature>
<sequence>MATVNILMHTDGLKLKDKRIKAIEKKKESLAIRQDRGDLQVSQTDPDGDTSIALSESTEVPGPQGLENGSSFKQPAPDVALKEQGGGHTDMVSDDAKINLSVSNGQSHIQSDADHTGGEKVTNCFSRKDKCESSNDVEGPPEPAEFQRRSKRHGTHSENNTHLFSITIEPKDDHPFDEGNQTEGGALWDIFRREDVSKLHDYLMKHAEEFRHYNCELVKQRDVTHPIHDQCFYLTNEHKRRLKEEYGVEPWTFEQKLGEAVFIPAGCPHQVRNLKSCIKVALDFVSPENVHECIRLTEEFRLLPKSHKVNEDKLEVKKIALHALKQAIMDITENNIGERTKDEGKDDAPATSVNEPAEEHQK</sequence>
<dbReference type="Proteomes" id="UP000729402">
    <property type="component" value="Unassembled WGS sequence"/>
</dbReference>
<evidence type="ECO:0000256" key="1">
    <source>
        <dbReference type="ARBA" id="ARBA00004123"/>
    </source>
</evidence>
<organism evidence="7 8">
    <name type="scientific">Zizania palustris</name>
    <name type="common">Northern wild rice</name>
    <dbReference type="NCBI Taxonomy" id="103762"/>
    <lineage>
        <taxon>Eukaryota</taxon>
        <taxon>Viridiplantae</taxon>
        <taxon>Streptophyta</taxon>
        <taxon>Embryophyta</taxon>
        <taxon>Tracheophyta</taxon>
        <taxon>Spermatophyta</taxon>
        <taxon>Magnoliopsida</taxon>
        <taxon>Liliopsida</taxon>
        <taxon>Poales</taxon>
        <taxon>Poaceae</taxon>
        <taxon>BOP clade</taxon>
        <taxon>Oryzoideae</taxon>
        <taxon>Oryzeae</taxon>
        <taxon>Zizaniinae</taxon>
        <taxon>Zizania</taxon>
    </lineage>
</organism>
<keyword evidence="8" id="KW-1185">Reference proteome</keyword>
<evidence type="ECO:0000259" key="6">
    <source>
        <dbReference type="PROSITE" id="PS51184"/>
    </source>
</evidence>
<comment type="caution">
    <text evidence="7">The sequence shown here is derived from an EMBL/GenBank/DDBJ whole genome shotgun (WGS) entry which is preliminary data.</text>
</comment>
<dbReference type="OrthoDB" id="779791at2759"/>
<keyword evidence="4" id="KW-0539">Nucleus</keyword>
<dbReference type="GO" id="GO:0000785">
    <property type="term" value="C:chromatin"/>
    <property type="evidence" value="ECO:0007669"/>
    <property type="project" value="TreeGrafter"/>
</dbReference>
<feature type="region of interest" description="Disordered" evidence="5">
    <location>
        <begin position="30"/>
        <end position="93"/>
    </location>
</feature>
<evidence type="ECO:0000256" key="4">
    <source>
        <dbReference type="ARBA" id="ARBA00023242"/>
    </source>
</evidence>
<dbReference type="GO" id="GO:0046872">
    <property type="term" value="F:metal ion binding"/>
    <property type="evidence" value="ECO:0007669"/>
    <property type="project" value="UniProtKB-KW"/>
</dbReference>
<feature type="region of interest" description="Disordered" evidence="5">
    <location>
        <begin position="335"/>
        <end position="362"/>
    </location>
</feature>
<accession>A0A8J5T6W7</accession>
<proteinExistence type="inferred from homology"/>
<dbReference type="GO" id="GO:0003712">
    <property type="term" value="F:transcription coregulator activity"/>
    <property type="evidence" value="ECO:0007669"/>
    <property type="project" value="TreeGrafter"/>
</dbReference>
<comment type="subcellular location">
    <subcellularLocation>
        <location evidence="1">Nucleus</location>
    </subcellularLocation>
</comment>
<reference evidence="7" key="1">
    <citation type="journal article" date="2021" name="bioRxiv">
        <title>Whole Genome Assembly and Annotation of Northern Wild Rice, Zizania palustris L., Supports a Whole Genome Duplication in the Zizania Genus.</title>
        <authorList>
            <person name="Haas M."/>
            <person name="Kono T."/>
            <person name="Macchietto M."/>
            <person name="Millas R."/>
            <person name="McGilp L."/>
            <person name="Shao M."/>
            <person name="Duquette J."/>
            <person name="Hirsch C.N."/>
            <person name="Kimball J."/>
        </authorList>
    </citation>
    <scope>NUCLEOTIDE SEQUENCE</scope>
    <source>
        <tissue evidence="7">Fresh leaf tissue</tissue>
    </source>
</reference>
<dbReference type="InterPro" id="IPR003347">
    <property type="entry name" value="JmjC_dom"/>
</dbReference>
<dbReference type="GO" id="GO:0006357">
    <property type="term" value="P:regulation of transcription by RNA polymerase II"/>
    <property type="evidence" value="ECO:0007669"/>
    <property type="project" value="TreeGrafter"/>
</dbReference>
<dbReference type="PROSITE" id="PS51184">
    <property type="entry name" value="JMJC"/>
    <property type="match status" value="1"/>
</dbReference>
<dbReference type="SMART" id="SM00558">
    <property type="entry name" value="JmjC"/>
    <property type="match status" value="1"/>
</dbReference>
<comment type="similarity">
    <text evidence="2">Belongs to the JARID1 histone demethylase family.</text>
</comment>
<dbReference type="PANTHER" id="PTHR12549:SF11">
    <property type="entry name" value="LYSINE-SPECIFIC DEMETHYLASE JMJ25"/>
    <property type="match status" value="1"/>
</dbReference>
<evidence type="ECO:0000313" key="8">
    <source>
        <dbReference type="Proteomes" id="UP000729402"/>
    </source>
</evidence>
<reference evidence="7" key="2">
    <citation type="submission" date="2021-02" db="EMBL/GenBank/DDBJ databases">
        <authorList>
            <person name="Kimball J.A."/>
            <person name="Haas M.W."/>
            <person name="Macchietto M."/>
            <person name="Kono T."/>
            <person name="Duquette J."/>
            <person name="Shao M."/>
        </authorList>
    </citation>
    <scope>NUCLEOTIDE SEQUENCE</scope>
    <source>
        <tissue evidence="7">Fresh leaf tissue</tissue>
    </source>
</reference>
<protein>
    <recommendedName>
        <fullName evidence="6">JmjC domain-containing protein</fullName>
    </recommendedName>
</protein>
<evidence type="ECO:0000256" key="5">
    <source>
        <dbReference type="SAM" id="MobiDB-lite"/>
    </source>
</evidence>
<dbReference type="PANTHER" id="PTHR12549">
    <property type="entry name" value="JMJC DOMAIN-CONTAINING HISTONE DEMETHYLATION PROTEIN"/>
    <property type="match status" value="1"/>
</dbReference>
<dbReference type="GO" id="GO:0000118">
    <property type="term" value="C:histone deacetylase complex"/>
    <property type="evidence" value="ECO:0007669"/>
    <property type="project" value="TreeGrafter"/>
</dbReference>
<dbReference type="GO" id="GO:0032454">
    <property type="term" value="F:histone H3K9 demethylase activity"/>
    <property type="evidence" value="ECO:0007669"/>
    <property type="project" value="InterPro"/>
</dbReference>
<dbReference type="AlphaFoldDB" id="A0A8J5T6W7"/>
<evidence type="ECO:0000313" key="7">
    <source>
        <dbReference type="EMBL" id="KAG8076465.1"/>
    </source>
</evidence>
<dbReference type="CDD" id="cd02208">
    <property type="entry name" value="cupin_RmlC-like"/>
    <property type="match status" value="1"/>
</dbReference>
<keyword evidence="3" id="KW-0479">Metal-binding</keyword>
<name>A0A8J5T6W7_ZIZPA</name>
<gene>
    <name evidence="7" type="ORF">GUJ93_ZPchr0006g41322</name>
</gene>
<evidence type="ECO:0000256" key="2">
    <source>
        <dbReference type="ARBA" id="ARBA00006801"/>
    </source>
</evidence>
<dbReference type="FunFam" id="2.60.120.650:FF:000033">
    <property type="entry name" value="Transcription factor jumonji (JmjC) domain-containing protein"/>
    <property type="match status" value="1"/>
</dbReference>
<feature type="compositionally biased region" description="Basic and acidic residues" evidence="5">
    <location>
        <begin position="336"/>
        <end position="348"/>
    </location>
</feature>
<dbReference type="Pfam" id="PF02373">
    <property type="entry name" value="JmjC"/>
    <property type="match status" value="1"/>
</dbReference>
<dbReference type="InterPro" id="IPR045109">
    <property type="entry name" value="LSDs-like"/>
</dbReference>
<dbReference type="EMBL" id="JAAALK010000283">
    <property type="protein sequence ID" value="KAG8076465.1"/>
    <property type="molecule type" value="Genomic_DNA"/>
</dbReference>
<feature type="region of interest" description="Disordered" evidence="5">
    <location>
        <begin position="130"/>
        <end position="162"/>
    </location>
</feature>
<evidence type="ECO:0000256" key="3">
    <source>
        <dbReference type="ARBA" id="ARBA00022723"/>
    </source>
</evidence>